<accession>A0AAV0WPJ9</accession>
<dbReference type="Proteomes" id="UP001160148">
    <property type="component" value="Unassembled WGS sequence"/>
</dbReference>
<proteinExistence type="predicted"/>
<organism evidence="1 2">
    <name type="scientific">Macrosiphum euphorbiae</name>
    <name type="common">potato aphid</name>
    <dbReference type="NCBI Taxonomy" id="13131"/>
    <lineage>
        <taxon>Eukaryota</taxon>
        <taxon>Metazoa</taxon>
        <taxon>Ecdysozoa</taxon>
        <taxon>Arthropoda</taxon>
        <taxon>Hexapoda</taxon>
        <taxon>Insecta</taxon>
        <taxon>Pterygota</taxon>
        <taxon>Neoptera</taxon>
        <taxon>Paraneoptera</taxon>
        <taxon>Hemiptera</taxon>
        <taxon>Sternorrhyncha</taxon>
        <taxon>Aphidomorpha</taxon>
        <taxon>Aphidoidea</taxon>
        <taxon>Aphididae</taxon>
        <taxon>Macrosiphini</taxon>
        <taxon>Macrosiphum</taxon>
    </lineage>
</organism>
<evidence type="ECO:0000313" key="1">
    <source>
        <dbReference type="EMBL" id="CAI6358005.1"/>
    </source>
</evidence>
<gene>
    <name evidence="1" type="ORF">MEUPH1_LOCUS13567</name>
</gene>
<reference evidence="1 2" key="1">
    <citation type="submission" date="2023-01" db="EMBL/GenBank/DDBJ databases">
        <authorList>
            <person name="Whitehead M."/>
        </authorList>
    </citation>
    <scope>NUCLEOTIDE SEQUENCE [LARGE SCALE GENOMIC DNA]</scope>
</reference>
<evidence type="ECO:0008006" key="3">
    <source>
        <dbReference type="Google" id="ProtNLM"/>
    </source>
</evidence>
<comment type="caution">
    <text evidence="1">The sequence shown here is derived from an EMBL/GenBank/DDBJ whole genome shotgun (WGS) entry which is preliminary data.</text>
</comment>
<dbReference type="PANTHER" id="PTHR46704:SF1">
    <property type="entry name" value="TELOMERE LENGTH REGULATION PROTEIN TEL2 HOMOLOG"/>
    <property type="match status" value="1"/>
</dbReference>
<dbReference type="EMBL" id="CARXXK010000002">
    <property type="protein sequence ID" value="CAI6358005.1"/>
    <property type="molecule type" value="Genomic_DNA"/>
</dbReference>
<protein>
    <recommendedName>
        <fullName evidence="3">Tesmin/TSO1-like CXC domain-containing protein</fullName>
    </recommendedName>
</protein>
<keyword evidence="2" id="KW-1185">Reference proteome</keyword>
<dbReference type="AlphaFoldDB" id="A0AAV0WPJ9"/>
<evidence type="ECO:0000313" key="2">
    <source>
        <dbReference type="Proteomes" id="UP001160148"/>
    </source>
</evidence>
<name>A0AAV0WPJ9_9HEMI</name>
<dbReference type="PANTHER" id="PTHR46704">
    <property type="entry name" value="CXC DOMAIN-CONTAINING PROTEIN-RELATED"/>
    <property type="match status" value="1"/>
</dbReference>
<sequence>MAACIIREDIRSTVYELNSYPSPNKVMDNAANDLPKSLTLFLSNVCGTKKKSDQKKCENKYLPLAHSIIRFCRPRSFISPILLGLGLYLHRNFGTKRAIDIFSNFGFCSSYTDVYVFETSSLLYPQPDVDPNSFSQFVFDNADFNISTFDGYNTFHTMGGIQCVVPTNAVLWNKRIEKVKKAVTAETISNIESVPIITYENSTNADDKIDKIFKKPGKGSTETRSYSIKNLQLQFKVELPYFLFVHAIGGCDTTSAIFQQGKIKHLKTVQAHPELHDSLLVFNNESATHEEILRAGEKYLLKLFKAPANTSTLNCHRYDVFRKTVASSKKEVKLSRLPPTVDSARQHLFRVYLQVQLWRGKILNPLDWGWEKVDKKIIPIFTKKPPATDSLLSVISCACTKSCEKNCGCKKAGMRCSIICKNCQGTSCLNQQLICDDDDDDDVELYKDGQWTTSIDEDNE</sequence>